<dbReference type="Proteomes" id="UP000239899">
    <property type="component" value="Unassembled WGS sequence"/>
</dbReference>
<gene>
    <name evidence="2" type="ORF">C2E21_9445</name>
</gene>
<evidence type="ECO:0000313" key="2">
    <source>
        <dbReference type="EMBL" id="PRW05853.1"/>
    </source>
</evidence>
<feature type="compositionally biased region" description="Low complexity" evidence="1">
    <location>
        <begin position="526"/>
        <end position="551"/>
    </location>
</feature>
<comment type="caution">
    <text evidence="2">The sequence shown here is derived from an EMBL/GenBank/DDBJ whole genome shotgun (WGS) entry which is preliminary data.</text>
</comment>
<accession>A0A2P6TBC5</accession>
<proteinExistence type="predicted"/>
<evidence type="ECO:0000313" key="3">
    <source>
        <dbReference type="Proteomes" id="UP000239899"/>
    </source>
</evidence>
<dbReference type="EMBL" id="LHPG02000028">
    <property type="protein sequence ID" value="PRW05853.1"/>
    <property type="molecule type" value="Genomic_DNA"/>
</dbReference>
<organism evidence="2 3">
    <name type="scientific">Chlorella sorokiniana</name>
    <name type="common">Freshwater green alga</name>
    <dbReference type="NCBI Taxonomy" id="3076"/>
    <lineage>
        <taxon>Eukaryota</taxon>
        <taxon>Viridiplantae</taxon>
        <taxon>Chlorophyta</taxon>
        <taxon>core chlorophytes</taxon>
        <taxon>Trebouxiophyceae</taxon>
        <taxon>Chlorellales</taxon>
        <taxon>Chlorellaceae</taxon>
        <taxon>Chlorella clade</taxon>
        <taxon>Chlorella</taxon>
    </lineage>
</organism>
<name>A0A2P6TBC5_CHLSO</name>
<sequence length="624" mass="66001">MNFSLLGGLGAGLRQTGRKRKGYQHAELQEEAPKPVDEAAVFAQDALKSASLQELLARLRDAESQVKGAAADHSNTPSPLKQPLTNVLDEVQQLLKLPAADLMVSPMLADCAHCAADQAAKLARPLADGKGRQLKPEQVAPTVHKLERLASYLSTHRSAFLLLPYKSVGVSFTVLDSHATSRFKDDCIKVLQDAGLKNNGLNNFTLEDFPQTEPAGEPKPAFIIYHEQRVDCYIRFLDLRFDTIEVPEVLELRSLLDAALPHSKCYGEKLSKALSGQGWRRPFVICFSSLPRDAMRDLDLKFLPAAGLDMKAVHELPPKGTVCGKKFNLSTPLLLDHAACPEFVHRHFREQAKVVKYVMSLDTRWLDKDKRAQLLANMSSLRERLQAAEHLAGTVGMAEALAAEQTQLEGAADAAIQRNLTLELHQATSSGLTLLSQQLSGLGVAFAAVLERLTAAEARLPQAPAEAAAAGSQQQGEAATADGTELWEMFSPMRQVAPAESGAAESPKASAGTAVAQSSADAEAHSSQQAAGSREAAAASDEAVVAPSGEPAAAASNEAVVAASGEPAAAASDEAVVAVAAVPAGFVTYCNALYGCAGTGTPAAPHGRKLLGDVAAGKEQRAAN</sequence>
<reference evidence="2 3" key="1">
    <citation type="journal article" date="2018" name="Plant J.">
        <title>Genome sequences of Chlorella sorokiniana UTEX 1602 and Micractinium conductrix SAG 241.80: implications to maltose excretion by a green alga.</title>
        <authorList>
            <person name="Arriola M.B."/>
            <person name="Velmurugan N."/>
            <person name="Zhang Y."/>
            <person name="Plunkett M.H."/>
            <person name="Hondzo H."/>
            <person name="Barney B.M."/>
        </authorList>
    </citation>
    <scope>NUCLEOTIDE SEQUENCE [LARGE SCALE GENOMIC DNA]</scope>
    <source>
        <strain evidence="3">UTEX 1602</strain>
    </source>
</reference>
<dbReference type="AlphaFoldDB" id="A0A2P6TBC5"/>
<evidence type="ECO:0000256" key="1">
    <source>
        <dbReference type="SAM" id="MobiDB-lite"/>
    </source>
</evidence>
<protein>
    <submittedName>
        <fullName evidence="2">Uncharacterized protein</fullName>
    </submittedName>
</protein>
<keyword evidence="3" id="KW-1185">Reference proteome</keyword>
<feature type="region of interest" description="Disordered" evidence="1">
    <location>
        <begin position="496"/>
        <end position="551"/>
    </location>
</feature>